<feature type="transmembrane region" description="Helical" evidence="7">
    <location>
        <begin position="226"/>
        <end position="247"/>
    </location>
</feature>
<feature type="transmembrane region" description="Helical" evidence="7">
    <location>
        <begin position="192"/>
        <end position="214"/>
    </location>
</feature>
<keyword evidence="10" id="KW-1185">Reference proteome</keyword>
<evidence type="ECO:0000313" key="10">
    <source>
        <dbReference type="Proteomes" id="UP000094291"/>
    </source>
</evidence>
<evidence type="ECO:0000259" key="8">
    <source>
        <dbReference type="Pfam" id="PF06738"/>
    </source>
</evidence>
<dbReference type="STRING" id="197479.BFW38_11515"/>
<evidence type="ECO:0000256" key="5">
    <source>
        <dbReference type="ARBA" id="ARBA00023136"/>
    </source>
</evidence>
<comment type="subcellular location">
    <subcellularLocation>
        <location evidence="1">Cell membrane</location>
        <topology evidence="1">Multi-pass membrane protein</topology>
    </subcellularLocation>
</comment>
<protein>
    <recommendedName>
        <fullName evidence="8">Threonine/serine exporter-like N-terminal domain-containing protein</fullName>
    </recommendedName>
</protein>
<dbReference type="InterPro" id="IPR050539">
    <property type="entry name" value="ThrE_Dicarb/AminoAcid_Exp"/>
</dbReference>
<comment type="caution">
    <text evidence="9">The sequence shown here is derived from an EMBL/GenBank/DDBJ whole genome shotgun (WGS) entry which is preliminary data.</text>
</comment>
<evidence type="ECO:0000256" key="6">
    <source>
        <dbReference type="ARBA" id="ARBA00034125"/>
    </source>
</evidence>
<feature type="transmembrane region" description="Helical" evidence="7">
    <location>
        <begin position="111"/>
        <end position="130"/>
    </location>
</feature>
<organism evidence="9 10">
    <name type="scientific">Terasakiispira papahanaumokuakeensis</name>
    <dbReference type="NCBI Taxonomy" id="197479"/>
    <lineage>
        <taxon>Bacteria</taxon>
        <taxon>Pseudomonadati</taxon>
        <taxon>Pseudomonadota</taxon>
        <taxon>Gammaproteobacteria</taxon>
        <taxon>Oceanospirillales</taxon>
        <taxon>Terasakiispira</taxon>
    </lineage>
</organism>
<evidence type="ECO:0000256" key="3">
    <source>
        <dbReference type="ARBA" id="ARBA00022692"/>
    </source>
</evidence>
<reference evidence="9 10" key="1">
    <citation type="submission" date="2016-08" db="EMBL/GenBank/DDBJ databases">
        <authorList>
            <person name="Seilhamer J.J."/>
        </authorList>
    </citation>
    <scope>NUCLEOTIDE SEQUENCE [LARGE SCALE GENOMIC DNA]</scope>
    <source>
        <strain evidence="9 10">PH27A</strain>
    </source>
</reference>
<evidence type="ECO:0000256" key="7">
    <source>
        <dbReference type="SAM" id="Phobius"/>
    </source>
</evidence>
<evidence type="ECO:0000256" key="2">
    <source>
        <dbReference type="ARBA" id="ARBA00022475"/>
    </source>
</evidence>
<evidence type="ECO:0000256" key="1">
    <source>
        <dbReference type="ARBA" id="ARBA00004651"/>
    </source>
</evidence>
<keyword evidence="3 7" id="KW-0812">Transmembrane</keyword>
<name>A0A1E2VEI2_9GAMM</name>
<dbReference type="Proteomes" id="UP000094291">
    <property type="component" value="Unassembled WGS sequence"/>
</dbReference>
<dbReference type="PANTHER" id="PTHR34390:SF2">
    <property type="entry name" value="SUCCINATE TRANSPORTER SUBUNIT YJJP-RELATED"/>
    <property type="match status" value="1"/>
</dbReference>
<feature type="transmembrane region" description="Helical" evidence="7">
    <location>
        <begin position="136"/>
        <end position="156"/>
    </location>
</feature>
<evidence type="ECO:0000313" key="9">
    <source>
        <dbReference type="EMBL" id="ODC05398.1"/>
    </source>
</evidence>
<dbReference type="InterPro" id="IPR010619">
    <property type="entry name" value="ThrE-like_N"/>
</dbReference>
<feature type="transmembrane region" description="Helical" evidence="7">
    <location>
        <begin position="163"/>
        <end position="186"/>
    </location>
</feature>
<dbReference type="Pfam" id="PF06738">
    <property type="entry name" value="ThrE"/>
    <property type="match status" value="1"/>
</dbReference>
<dbReference type="GO" id="GO:0015744">
    <property type="term" value="P:succinate transport"/>
    <property type="evidence" value="ECO:0007669"/>
    <property type="project" value="TreeGrafter"/>
</dbReference>
<sequence length="252" mass="27720">MSDQSRMTEVLAEVAIMLLEYGAESRLIEQIPVRIGSALGCDRVDMALIPSAVTLSTRIAGQSATTTRRTRAQSLNMGVVHDILQLCIHLERHPAHIDDIEQQLRTIKPRYYPQWVLVPVIGLACAAFSHLHGADWPGFMIAFLAAAVGMWVRTALAKRRYPALISFAITAFVSTSIASLALLPQLSRTPNLVISASVLLLVPGFPFVNAFLDAFKGYLSMGWGRWLEACLLTLMTSLGIILASRLLNIHVW</sequence>
<keyword evidence="5 7" id="KW-0472">Membrane</keyword>
<dbReference type="AlphaFoldDB" id="A0A1E2VEI2"/>
<dbReference type="PANTHER" id="PTHR34390">
    <property type="entry name" value="UPF0442 PROTEIN YJJB-RELATED"/>
    <property type="match status" value="1"/>
</dbReference>
<proteinExistence type="inferred from homology"/>
<evidence type="ECO:0000256" key="4">
    <source>
        <dbReference type="ARBA" id="ARBA00022989"/>
    </source>
</evidence>
<dbReference type="GO" id="GO:0005886">
    <property type="term" value="C:plasma membrane"/>
    <property type="evidence" value="ECO:0007669"/>
    <property type="project" value="UniProtKB-SubCell"/>
</dbReference>
<feature type="domain" description="Threonine/serine exporter-like N-terminal" evidence="8">
    <location>
        <begin position="10"/>
        <end position="246"/>
    </location>
</feature>
<comment type="similarity">
    <text evidence="6">Belongs to the ThrE exporter (TC 2.A.79) family.</text>
</comment>
<accession>A0A1E2VEI2</accession>
<dbReference type="GO" id="GO:0022857">
    <property type="term" value="F:transmembrane transporter activity"/>
    <property type="evidence" value="ECO:0007669"/>
    <property type="project" value="InterPro"/>
</dbReference>
<keyword evidence="2" id="KW-1003">Cell membrane</keyword>
<gene>
    <name evidence="9" type="ORF">BFW38_11515</name>
</gene>
<keyword evidence="4 7" id="KW-1133">Transmembrane helix</keyword>
<dbReference type="EMBL" id="MDTQ01000001">
    <property type="protein sequence ID" value="ODC05398.1"/>
    <property type="molecule type" value="Genomic_DNA"/>
</dbReference>